<organism evidence="2 3">
    <name type="scientific">Parasphingorhabdus flavimaris</name>
    <dbReference type="NCBI Taxonomy" id="266812"/>
    <lineage>
        <taxon>Bacteria</taxon>
        <taxon>Pseudomonadati</taxon>
        <taxon>Pseudomonadota</taxon>
        <taxon>Alphaproteobacteria</taxon>
        <taxon>Sphingomonadales</taxon>
        <taxon>Sphingomonadaceae</taxon>
        <taxon>Parasphingorhabdus</taxon>
    </lineage>
</organism>
<feature type="domain" description="BioF2-like acetyltransferase" evidence="1">
    <location>
        <begin position="207"/>
        <end position="331"/>
    </location>
</feature>
<name>A0ABX2MYS0_9SPHN</name>
<gene>
    <name evidence="2" type="ORF">HUO14_01625</name>
</gene>
<reference evidence="2 3" key="1">
    <citation type="submission" date="2020-06" db="EMBL/GenBank/DDBJ databases">
        <authorList>
            <person name="Kim S.-J."/>
            <person name="Park S.-J."/>
        </authorList>
    </citation>
    <scope>NUCLEOTIDE SEQUENCE [LARGE SCALE GENOMIC DNA]</scope>
    <source>
        <strain evidence="2 3">SW-151</strain>
    </source>
</reference>
<sequence>MDLSGLQKVEGTDIRASRFRDRVSPSERTAVFHPASGIDSDLVEAWKQLAGQASEPNIFYEHWFLQPGISAFDHHPNLQLFLLWAGEAGRSQLLGLLPIGPESRFGRWPVPHIQNWVHPNCFLGTPLVRKGYEPEFWHHLLGALDSGDWPGFLHIHGMTVGGPLDQALRDHCREQKRRCDLVQCEARAFLQSDLGPDAYLNATVRGKKRKELRRQAKRLDELGDVTFCHHSDDKYLESWIEEFLQLESQGWKGYGGSSLDSSGQTRGFFREALLGAARAGQLERHDIRLEGTPLAMLVNFHSGRGSFSFKTAFDEAFSRFSPGVLLQLENLKLLDNPAIDWMDSCAAQDHPMIDSLWSGRRHVGRFSIELKGVSRRAIFHGLRFGEDLMGRIKGRAIIDPTEV</sequence>
<dbReference type="Pfam" id="PF13480">
    <property type="entry name" value="Acetyltransf_6"/>
    <property type="match status" value="1"/>
</dbReference>
<dbReference type="InterPro" id="IPR016181">
    <property type="entry name" value="Acyl_CoA_acyltransferase"/>
</dbReference>
<keyword evidence="3" id="KW-1185">Reference proteome</keyword>
<dbReference type="RefSeq" id="WP_176278136.1">
    <property type="nucleotide sequence ID" value="NZ_JABWMH010000001.1"/>
</dbReference>
<evidence type="ECO:0000313" key="2">
    <source>
        <dbReference type="EMBL" id="NVD26600.1"/>
    </source>
</evidence>
<evidence type="ECO:0000313" key="3">
    <source>
        <dbReference type="Proteomes" id="UP000652427"/>
    </source>
</evidence>
<evidence type="ECO:0000259" key="1">
    <source>
        <dbReference type="Pfam" id="PF13480"/>
    </source>
</evidence>
<dbReference type="SUPFAM" id="SSF55729">
    <property type="entry name" value="Acyl-CoA N-acyltransferases (Nat)"/>
    <property type="match status" value="1"/>
</dbReference>
<dbReference type="EMBL" id="JABWMH010000001">
    <property type="protein sequence ID" value="NVD26600.1"/>
    <property type="molecule type" value="Genomic_DNA"/>
</dbReference>
<protein>
    <submittedName>
        <fullName evidence="2">GNAT family N-acetyltransferase</fullName>
    </submittedName>
</protein>
<dbReference type="InterPro" id="IPR038740">
    <property type="entry name" value="BioF2-like_GNAT_dom"/>
</dbReference>
<dbReference type="Proteomes" id="UP000652427">
    <property type="component" value="Unassembled WGS sequence"/>
</dbReference>
<comment type="caution">
    <text evidence="2">The sequence shown here is derived from an EMBL/GenBank/DDBJ whole genome shotgun (WGS) entry which is preliminary data.</text>
</comment>
<proteinExistence type="predicted"/>
<accession>A0ABX2MYS0</accession>